<proteinExistence type="predicted"/>
<evidence type="ECO:0000313" key="6">
    <source>
        <dbReference type="EMBL" id="NQV65120.1"/>
    </source>
</evidence>
<comment type="caution">
    <text evidence="6">The sequence shown here is derived from an EMBL/GenBank/DDBJ whole genome shotgun (WGS) entry which is preliminary data.</text>
</comment>
<evidence type="ECO:0000256" key="3">
    <source>
        <dbReference type="ARBA" id="ARBA00022692"/>
    </source>
</evidence>
<keyword evidence="2" id="KW-0997">Cell inner membrane</keyword>
<name>A0A972VVP2_9GAMM</name>
<evidence type="ECO:0000256" key="4">
    <source>
        <dbReference type="ARBA" id="ARBA00022989"/>
    </source>
</evidence>
<dbReference type="EMBL" id="JABMOJ010000265">
    <property type="protein sequence ID" value="NQV65120.1"/>
    <property type="molecule type" value="Genomic_DNA"/>
</dbReference>
<evidence type="ECO:0000256" key="5">
    <source>
        <dbReference type="ARBA" id="ARBA00023136"/>
    </source>
</evidence>
<dbReference type="PANTHER" id="PTHR37481:SF1">
    <property type="entry name" value="LIPOPOLYSACCHARIDE EXPORT SYSTEM PROTEIN LPTC"/>
    <property type="match status" value="1"/>
</dbReference>
<evidence type="ECO:0000256" key="2">
    <source>
        <dbReference type="ARBA" id="ARBA00022519"/>
    </source>
</evidence>
<keyword evidence="5" id="KW-0472">Membrane</keyword>
<reference evidence="6" key="1">
    <citation type="submission" date="2020-05" db="EMBL/GenBank/DDBJ databases">
        <title>Sulfur intermediates as new biogeochemical hubs in an aquatic model microbial ecosystem.</title>
        <authorList>
            <person name="Vigneron A."/>
        </authorList>
    </citation>
    <scope>NUCLEOTIDE SEQUENCE</scope>
    <source>
        <strain evidence="6">Bin.250</strain>
    </source>
</reference>
<dbReference type="GO" id="GO:0030288">
    <property type="term" value="C:outer membrane-bounded periplasmic space"/>
    <property type="evidence" value="ECO:0007669"/>
    <property type="project" value="TreeGrafter"/>
</dbReference>
<keyword evidence="1" id="KW-1003">Cell membrane</keyword>
<dbReference type="AlphaFoldDB" id="A0A972VVP2"/>
<dbReference type="PANTHER" id="PTHR37481">
    <property type="entry name" value="LIPOPOLYSACCHARIDE EXPORT SYSTEM PROTEIN LPTC"/>
    <property type="match status" value="1"/>
</dbReference>
<dbReference type="Proteomes" id="UP000754644">
    <property type="component" value="Unassembled WGS sequence"/>
</dbReference>
<dbReference type="InterPro" id="IPR052363">
    <property type="entry name" value="LPS_export_LptC"/>
</dbReference>
<evidence type="ECO:0000313" key="7">
    <source>
        <dbReference type="Proteomes" id="UP000754644"/>
    </source>
</evidence>
<sequence length="146" mass="16499">MINQPKLFIMYTTRNILLFILAGLFAVATNWLLDQEDSADNEATIGRNDPDLYMLNAKITQFATSGGRQHEIIASRLTHFPLTDMTALISPEVKLFARNTTNPWKITADNGRLLPESQLRDEIFELWDNVSAEKSASPGEFIKIKT</sequence>
<dbReference type="NCBIfam" id="TIGR04409">
    <property type="entry name" value="LptC_YrbK"/>
    <property type="match status" value="1"/>
</dbReference>
<keyword evidence="3" id="KW-0812">Transmembrane</keyword>
<gene>
    <name evidence="6" type="primary">lptC</name>
    <name evidence="6" type="ORF">HQ497_07135</name>
</gene>
<dbReference type="Gene3D" id="2.60.450.10">
    <property type="entry name" value="Lipopolysaccharide (LPS) transport protein A like domain"/>
    <property type="match status" value="1"/>
</dbReference>
<protein>
    <submittedName>
        <fullName evidence="6">LPS export ABC transporter periplasmic protein LptC</fullName>
    </submittedName>
</protein>
<feature type="non-terminal residue" evidence="6">
    <location>
        <position position="146"/>
    </location>
</feature>
<dbReference type="GO" id="GO:0015221">
    <property type="term" value="F:lipopolysaccharide transmembrane transporter activity"/>
    <property type="evidence" value="ECO:0007669"/>
    <property type="project" value="InterPro"/>
</dbReference>
<dbReference type="InterPro" id="IPR026265">
    <property type="entry name" value="LptC"/>
</dbReference>
<keyword evidence="4" id="KW-1133">Transmembrane helix</keyword>
<organism evidence="6 7">
    <name type="scientific">SAR86 cluster bacterium</name>
    <dbReference type="NCBI Taxonomy" id="2030880"/>
    <lineage>
        <taxon>Bacteria</taxon>
        <taxon>Pseudomonadati</taxon>
        <taxon>Pseudomonadota</taxon>
        <taxon>Gammaproteobacteria</taxon>
        <taxon>SAR86 cluster</taxon>
    </lineage>
</organism>
<accession>A0A972VVP2</accession>
<dbReference type="Pfam" id="PF06835">
    <property type="entry name" value="LptC"/>
    <property type="match status" value="1"/>
</dbReference>
<dbReference type="GO" id="GO:0005886">
    <property type="term" value="C:plasma membrane"/>
    <property type="evidence" value="ECO:0007669"/>
    <property type="project" value="InterPro"/>
</dbReference>
<evidence type="ECO:0000256" key="1">
    <source>
        <dbReference type="ARBA" id="ARBA00022475"/>
    </source>
</evidence>
<dbReference type="InterPro" id="IPR010664">
    <property type="entry name" value="LipoPS_assembly_LptC-rel"/>
</dbReference>
<dbReference type="GO" id="GO:0017089">
    <property type="term" value="F:glycolipid transfer activity"/>
    <property type="evidence" value="ECO:0007669"/>
    <property type="project" value="TreeGrafter"/>
</dbReference>